<feature type="non-terminal residue" evidence="2">
    <location>
        <position position="260"/>
    </location>
</feature>
<dbReference type="PANTHER" id="PTHR30189:SF1">
    <property type="entry name" value="LPS-ASSEMBLY PROTEIN LPTD"/>
    <property type="match status" value="1"/>
</dbReference>
<dbReference type="GO" id="GO:0009279">
    <property type="term" value="C:cell outer membrane"/>
    <property type="evidence" value="ECO:0007669"/>
    <property type="project" value="TreeGrafter"/>
</dbReference>
<reference evidence="2" key="1">
    <citation type="submission" date="2013-08" db="EMBL/GenBank/DDBJ databases">
        <authorList>
            <person name="Mendez C."/>
            <person name="Richter M."/>
            <person name="Ferrer M."/>
            <person name="Sanchez J."/>
        </authorList>
    </citation>
    <scope>NUCLEOTIDE SEQUENCE</scope>
</reference>
<accession>T0YAF3</accession>
<feature type="region of interest" description="Disordered" evidence="1">
    <location>
        <begin position="216"/>
        <end position="260"/>
    </location>
</feature>
<dbReference type="InterPro" id="IPR050218">
    <property type="entry name" value="LptD"/>
</dbReference>
<comment type="caution">
    <text evidence="2">The sequence shown here is derived from an EMBL/GenBank/DDBJ whole genome shotgun (WGS) entry which is preliminary data.</text>
</comment>
<organism evidence="2">
    <name type="scientific">mine drainage metagenome</name>
    <dbReference type="NCBI Taxonomy" id="410659"/>
    <lineage>
        <taxon>unclassified sequences</taxon>
        <taxon>metagenomes</taxon>
        <taxon>ecological metagenomes</taxon>
    </lineage>
</organism>
<name>T0YAF3_9ZZZZ</name>
<evidence type="ECO:0000256" key="1">
    <source>
        <dbReference type="SAM" id="MobiDB-lite"/>
    </source>
</evidence>
<protein>
    <submittedName>
        <fullName evidence="2">Organic solvent tolerance protein</fullName>
    </submittedName>
</protein>
<sequence>MVRITGKGGSYSPTRGAVFNSAHFTLLRRNARGTASRLRLTPLGILQLRHVTFTTCKLPKPSWVLRASSLTIDTRDRIGTGRDARVDLHGIPLLYTPWVSFPVGNVRKTGFLFPTFGNTSTSGLQVTTPFYWNIAPNADLTLQPTEYQRRGIDLGGEARLLTADDRTELDWDYLPYDSAYHGSRSRIRLRSETNLPGGLRLSLDGENVSDSQYFEDFANGPGRREHRVPQSPRRAVLPQRALERPRHGAAVSNHRQHTAG</sequence>
<dbReference type="EMBL" id="AUZX01014460">
    <property type="protein sequence ID" value="EQD32176.1"/>
    <property type="molecule type" value="Genomic_DNA"/>
</dbReference>
<proteinExistence type="predicted"/>
<dbReference type="AlphaFoldDB" id="T0YAF3"/>
<evidence type="ECO:0000313" key="2">
    <source>
        <dbReference type="EMBL" id="EQD32176.1"/>
    </source>
</evidence>
<gene>
    <name evidence="2" type="ORF">B1A_19590</name>
</gene>
<dbReference type="PANTHER" id="PTHR30189">
    <property type="entry name" value="LPS-ASSEMBLY PROTEIN"/>
    <property type="match status" value="1"/>
</dbReference>
<dbReference type="GO" id="GO:1990351">
    <property type="term" value="C:transporter complex"/>
    <property type="evidence" value="ECO:0007669"/>
    <property type="project" value="TreeGrafter"/>
</dbReference>
<reference evidence="2" key="2">
    <citation type="journal article" date="2014" name="ISME J.">
        <title>Microbial stratification in low pH oxic and suboxic macroscopic growths along an acid mine drainage.</title>
        <authorList>
            <person name="Mendez-Garcia C."/>
            <person name="Mesa V."/>
            <person name="Sprenger R.R."/>
            <person name="Richter M."/>
            <person name="Diez M.S."/>
            <person name="Solano J."/>
            <person name="Bargiela R."/>
            <person name="Golyshina O.V."/>
            <person name="Manteca A."/>
            <person name="Ramos J.L."/>
            <person name="Gallego J.R."/>
            <person name="Llorente I."/>
            <person name="Martins Dos Santos V.A."/>
            <person name="Jensen O.N."/>
            <person name="Pelaez A.I."/>
            <person name="Sanchez J."/>
            <person name="Ferrer M."/>
        </authorList>
    </citation>
    <scope>NUCLEOTIDE SEQUENCE</scope>
</reference>